<dbReference type="InterPro" id="IPR046341">
    <property type="entry name" value="SET_dom_sf"/>
</dbReference>
<dbReference type="PANTHER" id="PTHR47332">
    <property type="entry name" value="SET DOMAIN-CONTAINING PROTEIN 5"/>
    <property type="match status" value="1"/>
</dbReference>
<name>A0A9W8NAF4_9PEZI</name>
<evidence type="ECO:0000313" key="4">
    <source>
        <dbReference type="Proteomes" id="UP001148614"/>
    </source>
</evidence>
<evidence type="ECO:0000313" key="3">
    <source>
        <dbReference type="EMBL" id="KAJ3565263.1"/>
    </source>
</evidence>
<evidence type="ECO:0000256" key="1">
    <source>
        <dbReference type="SAM" id="SignalP"/>
    </source>
</evidence>
<sequence>MPVSFRRSLLAAALPLGYALQVDASMNTCPWIGFSLDFEQSMCAYMELEAFADESGEYRRDSLEHNNWRTFPDCFDDYCVYTNDNFHGKGLSLITTASNHHRVKELQIPQTALELGYEKTRIAEIPDKGRGLIATKTIRKGERILAAKPALLVHRDAFRQVAMQDMFYLMDLAVSNLPKARRESYMGQAGSMGSHKITDILFTNSFQVTLGGHDGFHYANFPEVSVLNHDCRPNMAFFIDGNLTHHTHAVRDISPGEELTISYVDALQIRSERQERTRNSLGFSCTCSQCTLPKEELDASDDRIRTISRIERELSNVNSKEPSPAMIEEYIALYKTEGLDHNIAGAYTLAALNYNFLGKATLAKKCARLSAEAGRLENGPDAGDVREMTVLAEDPESHWSWKAKADRL</sequence>
<accession>A0A9W8NAF4</accession>
<organism evidence="3 4">
    <name type="scientific">Xylaria arbuscula</name>
    <dbReference type="NCBI Taxonomy" id="114810"/>
    <lineage>
        <taxon>Eukaryota</taxon>
        <taxon>Fungi</taxon>
        <taxon>Dikarya</taxon>
        <taxon>Ascomycota</taxon>
        <taxon>Pezizomycotina</taxon>
        <taxon>Sordariomycetes</taxon>
        <taxon>Xylariomycetidae</taxon>
        <taxon>Xylariales</taxon>
        <taxon>Xylariaceae</taxon>
        <taxon>Xylaria</taxon>
    </lineage>
</organism>
<proteinExistence type="predicted"/>
<gene>
    <name evidence="3" type="ORF">NPX13_g7571</name>
</gene>
<feature type="domain" description="SET" evidence="2">
    <location>
        <begin position="118"/>
        <end position="264"/>
    </location>
</feature>
<protein>
    <recommendedName>
        <fullName evidence="2">SET domain-containing protein</fullName>
    </recommendedName>
</protein>
<dbReference type="SUPFAM" id="SSF82199">
    <property type="entry name" value="SET domain"/>
    <property type="match status" value="1"/>
</dbReference>
<reference evidence="3" key="1">
    <citation type="submission" date="2022-07" db="EMBL/GenBank/DDBJ databases">
        <title>Genome Sequence of Xylaria arbuscula.</title>
        <authorList>
            <person name="Buettner E."/>
        </authorList>
    </citation>
    <scope>NUCLEOTIDE SEQUENCE</scope>
    <source>
        <strain evidence="3">VT107</strain>
    </source>
</reference>
<dbReference type="AlphaFoldDB" id="A0A9W8NAF4"/>
<dbReference type="PROSITE" id="PS50280">
    <property type="entry name" value="SET"/>
    <property type="match status" value="1"/>
</dbReference>
<dbReference type="SMART" id="SM00317">
    <property type="entry name" value="SET"/>
    <property type="match status" value="1"/>
</dbReference>
<feature type="signal peptide" evidence="1">
    <location>
        <begin position="1"/>
        <end position="24"/>
    </location>
</feature>
<evidence type="ECO:0000259" key="2">
    <source>
        <dbReference type="PROSITE" id="PS50280"/>
    </source>
</evidence>
<feature type="chain" id="PRO_5040905396" description="SET domain-containing protein" evidence="1">
    <location>
        <begin position="25"/>
        <end position="408"/>
    </location>
</feature>
<comment type="caution">
    <text evidence="3">The sequence shown here is derived from an EMBL/GenBank/DDBJ whole genome shotgun (WGS) entry which is preliminary data.</text>
</comment>
<keyword evidence="1" id="KW-0732">Signal</keyword>
<dbReference type="CDD" id="cd20071">
    <property type="entry name" value="SET_SMYD"/>
    <property type="match status" value="1"/>
</dbReference>
<dbReference type="VEuPathDB" id="FungiDB:F4678DRAFT_458828"/>
<dbReference type="Pfam" id="PF00856">
    <property type="entry name" value="SET"/>
    <property type="match status" value="1"/>
</dbReference>
<dbReference type="EMBL" id="JANPWZ010001509">
    <property type="protein sequence ID" value="KAJ3565263.1"/>
    <property type="molecule type" value="Genomic_DNA"/>
</dbReference>
<dbReference type="InterPro" id="IPR053185">
    <property type="entry name" value="SET_domain_protein"/>
</dbReference>
<keyword evidence="4" id="KW-1185">Reference proteome</keyword>
<dbReference type="Proteomes" id="UP001148614">
    <property type="component" value="Unassembled WGS sequence"/>
</dbReference>
<dbReference type="InterPro" id="IPR001214">
    <property type="entry name" value="SET_dom"/>
</dbReference>
<dbReference type="PANTHER" id="PTHR47332:SF6">
    <property type="entry name" value="SET DOMAIN-CONTAINING PROTEIN"/>
    <property type="match status" value="1"/>
</dbReference>
<dbReference type="Gene3D" id="2.170.270.10">
    <property type="entry name" value="SET domain"/>
    <property type="match status" value="1"/>
</dbReference>